<reference evidence="2" key="1">
    <citation type="submission" date="2021-06" db="EMBL/GenBank/DDBJ databases">
        <authorList>
            <person name="Arsene-Ploetze F."/>
        </authorList>
    </citation>
    <scope>NUCLEOTIDE SEQUENCE</scope>
    <source>
        <strain evidence="2">SBRY1</strain>
    </source>
</reference>
<proteinExistence type="predicted"/>
<protein>
    <submittedName>
        <fullName evidence="2">Uncharacterized protein</fullName>
    </submittedName>
</protein>
<feature type="region of interest" description="Disordered" evidence="1">
    <location>
        <begin position="29"/>
        <end position="78"/>
    </location>
</feature>
<sequence>MHNSSVATRQKRCDFSACLRLSDRFTEPPQRVTRVKQTAARTRRPILDLGTGHGTSQGRRQPRPLSGPRSSADRAGAF</sequence>
<evidence type="ECO:0000313" key="3">
    <source>
        <dbReference type="Proteomes" id="UP001153328"/>
    </source>
</evidence>
<dbReference type="EMBL" id="CAJVAX010000012">
    <property type="protein sequence ID" value="CAG7626106.1"/>
    <property type="molecule type" value="Genomic_DNA"/>
</dbReference>
<organism evidence="2 3">
    <name type="scientific">Actinacidiphila bryophytorum</name>
    <dbReference type="NCBI Taxonomy" id="1436133"/>
    <lineage>
        <taxon>Bacteria</taxon>
        <taxon>Bacillati</taxon>
        <taxon>Actinomycetota</taxon>
        <taxon>Actinomycetes</taxon>
        <taxon>Kitasatosporales</taxon>
        <taxon>Streptomycetaceae</taxon>
        <taxon>Actinacidiphila</taxon>
    </lineage>
</organism>
<evidence type="ECO:0000256" key="1">
    <source>
        <dbReference type="SAM" id="MobiDB-lite"/>
    </source>
</evidence>
<name>A0A9W4EDN4_9ACTN</name>
<gene>
    <name evidence="2" type="ORF">SBRY_20228</name>
</gene>
<evidence type="ECO:0000313" key="2">
    <source>
        <dbReference type="EMBL" id="CAG7626106.1"/>
    </source>
</evidence>
<accession>A0A9W4EDN4</accession>
<keyword evidence="3" id="KW-1185">Reference proteome</keyword>
<dbReference type="Proteomes" id="UP001153328">
    <property type="component" value="Unassembled WGS sequence"/>
</dbReference>
<comment type="caution">
    <text evidence="2">The sequence shown here is derived from an EMBL/GenBank/DDBJ whole genome shotgun (WGS) entry which is preliminary data.</text>
</comment>
<dbReference type="AlphaFoldDB" id="A0A9W4EDN4"/>